<keyword evidence="3" id="KW-1185">Reference proteome</keyword>
<keyword evidence="2" id="KW-0808">Transferase</keyword>
<dbReference type="Gene3D" id="3.40.630.30">
    <property type="match status" value="1"/>
</dbReference>
<dbReference type="SUPFAM" id="SSF55729">
    <property type="entry name" value="Acyl-CoA N-acyltransferases (Nat)"/>
    <property type="match status" value="1"/>
</dbReference>
<evidence type="ECO:0000259" key="1">
    <source>
        <dbReference type="PROSITE" id="PS51186"/>
    </source>
</evidence>
<dbReference type="CDD" id="cd04301">
    <property type="entry name" value="NAT_SF"/>
    <property type="match status" value="1"/>
</dbReference>
<gene>
    <name evidence="2" type="ORF">PP2015_3663</name>
</gene>
<dbReference type="Pfam" id="PF00583">
    <property type="entry name" value="Acetyltransf_1"/>
    <property type="match status" value="1"/>
</dbReference>
<dbReference type="InterPro" id="IPR000182">
    <property type="entry name" value="GNAT_dom"/>
</dbReference>
<dbReference type="InterPro" id="IPR016181">
    <property type="entry name" value="Acyl_CoA_acyltransferase"/>
</dbReference>
<proteinExistence type="predicted"/>
<dbReference type="EMBL" id="CP013188">
    <property type="protein sequence ID" value="ALO44136.1"/>
    <property type="molecule type" value="Genomic_DNA"/>
</dbReference>
<accession>A0A0S2K7G9</accession>
<name>A0A0S2K7G9_9GAMM</name>
<dbReference type="KEGG" id="pphe:PP2015_3663"/>
<feature type="domain" description="N-acetyltransferase" evidence="1">
    <location>
        <begin position="30"/>
        <end position="168"/>
    </location>
</feature>
<reference evidence="3" key="1">
    <citation type="submission" date="2015-11" db="EMBL/GenBank/DDBJ databases">
        <authorList>
            <person name="Kim K.M."/>
        </authorList>
    </citation>
    <scope>NUCLEOTIDE SEQUENCE [LARGE SCALE GENOMIC DNA]</scope>
    <source>
        <strain evidence="3">KCTC 12086</strain>
    </source>
</reference>
<dbReference type="Proteomes" id="UP000061457">
    <property type="component" value="Chromosome II"/>
</dbReference>
<dbReference type="PATRIC" id="fig|161398.10.peg.3742"/>
<dbReference type="STRING" id="161398.PP2015_3663"/>
<dbReference type="GO" id="GO:0016747">
    <property type="term" value="F:acyltransferase activity, transferring groups other than amino-acyl groups"/>
    <property type="evidence" value="ECO:0007669"/>
    <property type="project" value="InterPro"/>
</dbReference>
<evidence type="ECO:0000313" key="3">
    <source>
        <dbReference type="Proteomes" id="UP000061457"/>
    </source>
</evidence>
<organism evidence="2 3">
    <name type="scientific">Pseudoalteromonas phenolica</name>
    <dbReference type="NCBI Taxonomy" id="161398"/>
    <lineage>
        <taxon>Bacteria</taxon>
        <taxon>Pseudomonadati</taxon>
        <taxon>Pseudomonadota</taxon>
        <taxon>Gammaproteobacteria</taxon>
        <taxon>Alteromonadales</taxon>
        <taxon>Pseudoalteromonadaceae</taxon>
        <taxon>Pseudoalteromonas</taxon>
    </lineage>
</organism>
<sequence length="171" mass="19978">MSAQKRRQNQTINRKIRIKDCGFNRRTNMYEIKQGQLSDILAIEINIPEFGTPKTLEIIKQRLADKSYLLLVAYHNEQPVGYKLGYALSDTVFYSWLGAVMPEHRGHGLAQKMLNEQETWLKAQNYKAVQVKTMNRFRAMLAMLVKNHYHIIDIESGDTSLDNKIRFEKVF</sequence>
<dbReference type="AlphaFoldDB" id="A0A0S2K7G9"/>
<dbReference type="PROSITE" id="PS51186">
    <property type="entry name" value="GNAT"/>
    <property type="match status" value="1"/>
</dbReference>
<evidence type="ECO:0000313" key="2">
    <source>
        <dbReference type="EMBL" id="ALO44136.1"/>
    </source>
</evidence>
<protein>
    <submittedName>
        <fullName evidence="2">GCN5-related N-acetyltransferase</fullName>
    </submittedName>
</protein>